<keyword evidence="3" id="KW-0433">Leucine-rich repeat</keyword>
<evidence type="ECO:0000256" key="1">
    <source>
        <dbReference type="ARBA" id="ARBA00004479"/>
    </source>
</evidence>
<dbReference type="Gene3D" id="3.80.10.10">
    <property type="entry name" value="Ribonuclease Inhibitor"/>
    <property type="match status" value="1"/>
</dbReference>
<evidence type="ECO:0000256" key="8">
    <source>
        <dbReference type="ARBA" id="ARBA00023136"/>
    </source>
</evidence>
<evidence type="ECO:0000259" key="12">
    <source>
        <dbReference type="Pfam" id="PF13966"/>
    </source>
</evidence>
<dbReference type="InterPro" id="IPR026960">
    <property type="entry name" value="RVT-Znf"/>
</dbReference>
<evidence type="ECO:0000256" key="10">
    <source>
        <dbReference type="ARBA" id="ARBA00023180"/>
    </source>
</evidence>
<dbReference type="InterPro" id="IPR051502">
    <property type="entry name" value="RLP_Defense_Trigger"/>
</dbReference>
<evidence type="ECO:0000256" key="3">
    <source>
        <dbReference type="ARBA" id="ARBA00022614"/>
    </source>
</evidence>
<feature type="domain" description="Reverse transcriptase zinc-binding" evidence="12">
    <location>
        <begin position="122"/>
        <end position="215"/>
    </location>
</feature>
<evidence type="ECO:0000256" key="2">
    <source>
        <dbReference type="ARBA" id="ARBA00009592"/>
    </source>
</evidence>
<evidence type="ECO:0000256" key="6">
    <source>
        <dbReference type="ARBA" id="ARBA00022737"/>
    </source>
</evidence>
<dbReference type="Pfam" id="PF13966">
    <property type="entry name" value="zf-RVT"/>
    <property type="match status" value="1"/>
</dbReference>
<dbReference type="SUPFAM" id="SSF52058">
    <property type="entry name" value="L domain-like"/>
    <property type="match status" value="1"/>
</dbReference>
<dbReference type="Proteomes" id="UP000236630">
    <property type="component" value="Unassembled WGS sequence"/>
</dbReference>
<reference evidence="13 14" key="1">
    <citation type="journal article" date="2017" name="Front. Genet.">
        <title>Draft sequencing of the heterozygous diploid genome of Satsuma (Citrus unshiu Marc.) using a hybrid assembly approach.</title>
        <authorList>
            <person name="Shimizu T."/>
            <person name="Tanizawa Y."/>
            <person name="Mochizuki T."/>
            <person name="Nagasaki H."/>
            <person name="Yoshioka T."/>
            <person name="Toyoda A."/>
            <person name="Fujiyama A."/>
            <person name="Kaminuma E."/>
            <person name="Nakamura Y."/>
        </authorList>
    </citation>
    <scope>NUCLEOTIDE SEQUENCE [LARGE SCALE GENOMIC DNA]</scope>
    <source>
        <strain evidence="14">cv. Miyagawa wase</strain>
    </source>
</reference>
<dbReference type="InterPro" id="IPR001611">
    <property type="entry name" value="Leu-rich_rpt"/>
</dbReference>
<dbReference type="FunFam" id="3.80.10.10:FF:000041">
    <property type="entry name" value="LRR receptor-like serine/threonine-protein kinase ERECTA"/>
    <property type="match status" value="1"/>
</dbReference>
<dbReference type="GO" id="GO:0003676">
    <property type="term" value="F:nucleic acid binding"/>
    <property type="evidence" value="ECO:0007669"/>
    <property type="project" value="InterPro"/>
</dbReference>
<feature type="non-terminal residue" evidence="13">
    <location>
        <position position="638"/>
    </location>
</feature>
<dbReference type="SUPFAM" id="SSF53098">
    <property type="entry name" value="Ribonuclease H-like"/>
    <property type="match status" value="1"/>
</dbReference>
<dbReference type="GO" id="GO:0004523">
    <property type="term" value="F:RNA-DNA hybrid ribonuclease activity"/>
    <property type="evidence" value="ECO:0007669"/>
    <property type="project" value="InterPro"/>
</dbReference>
<evidence type="ECO:0000256" key="9">
    <source>
        <dbReference type="ARBA" id="ARBA00023170"/>
    </source>
</evidence>
<evidence type="ECO:0008006" key="15">
    <source>
        <dbReference type="Google" id="ProtNLM"/>
    </source>
</evidence>
<dbReference type="InterPro" id="IPR002156">
    <property type="entry name" value="RNaseH_domain"/>
</dbReference>
<evidence type="ECO:0000256" key="5">
    <source>
        <dbReference type="ARBA" id="ARBA00022729"/>
    </source>
</evidence>
<dbReference type="PANTHER" id="PTHR48062:SF21">
    <property type="entry name" value="RECEPTOR-LIKE PROTEIN 12"/>
    <property type="match status" value="1"/>
</dbReference>
<keyword evidence="7" id="KW-1133">Transmembrane helix</keyword>
<evidence type="ECO:0000259" key="11">
    <source>
        <dbReference type="Pfam" id="PF13456"/>
    </source>
</evidence>
<comment type="similarity">
    <text evidence="2">Belongs to the RLP family.</text>
</comment>
<protein>
    <recommendedName>
        <fullName evidence="15">RNase H type-1 domain-containing protein</fullName>
    </recommendedName>
</protein>
<keyword evidence="6" id="KW-0677">Repeat</keyword>
<dbReference type="Pfam" id="PF13456">
    <property type="entry name" value="RVT_3"/>
    <property type="match status" value="1"/>
</dbReference>
<dbReference type="CDD" id="cd06222">
    <property type="entry name" value="RNase_H_like"/>
    <property type="match status" value="1"/>
</dbReference>
<dbReference type="InterPro" id="IPR012337">
    <property type="entry name" value="RNaseH-like_sf"/>
</dbReference>
<sequence>MSRNMLQGQLEKAPTSSLWRSILWGRQIICAGSRWRIGNGQDVHIHKANWIPKPFTFKPVIKPTLPSKALVSELINGENCWDEELIYRHFDKMDADVITQIPLPRRSREDELIWHFGKSGQYTVKSGYQTALNIRFPAMPSSSEFSKNEWNIIWSLALPKKIRIFVWRAAKNLLPSDENLWKRKIVQEPTCQLCKMGIENVFHALVDCKAAKKVWRLSLFDNDIQAAPGQDILSLLHGVKRMRSNADVDLFAAMLWAKWNARNQWLFKGKRENPQSVVAKAEAVMEAYKRVQPSADKVAQLGWNPPQEGFVKINTDAATNSEKNLAGLGAVIRDENGQVTATAIKVSKFHGSVAYAEAEAMEWGLQVAKDAHVKDVIMESDSQEVVSLVNNRQGSRSEIYWVVLEIQKLKESFDHVSCVYTHRSCNAIAHSLAKLALEKCETVVWKGSYPLQVIRPPPNSNINYNGPPLEKMETIVFTTKEISYSYQEKPLNSMFGVDLSYNKFTGEIPLQIGYLFRIRALNLSHDNLIGSIPPTFSNLKQIESLDLYNNKFNGKIPPQLVELIALAVFTVWYTITYQIRCQSGRHNLQRLTRVATREILFFVDCHCPGVAMKTDHYHQSQKMMIIVSLTWAVSTSLL</sequence>
<keyword evidence="14" id="KW-1185">Reference proteome</keyword>
<comment type="subcellular location">
    <subcellularLocation>
        <location evidence="1">Membrane</location>
        <topology evidence="1">Single-pass type I membrane protein</topology>
    </subcellularLocation>
</comment>
<organism evidence="13 14">
    <name type="scientific">Citrus unshiu</name>
    <name type="common">Satsuma mandarin</name>
    <name type="synonym">Citrus nobilis var. unshiu</name>
    <dbReference type="NCBI Taxonomy" id="55188"/>
    <lineage>
        <taxon>Eukaryota</taxon>
        <taxon>Viridiplantae</taxon>
        <taxon>Streptophyta</taxon>
        <taxon>Embryophyta</taxon>
        <taxon>Tracheophyta</taxon>
        <taxon>Spermatophyta</taxon>
        <taxon>Magnoliopsida</taxon>
        <taxon>eudicotyledons</taxon>
        <taxon>Gunneridae</taxon>
        <taxon>Pentapetalae</taxon>
        <taxon>rosids</taxon>
        <taxon>malvids</taxon>
        <taxon>Sapindales</taxon>
        <taxon>Rutaceae</taxon>
        <taxon>Aurantioideae</taxon>
        <taxon>Citrus</taxon>
    </lineage>
</organism>
<accession>A0A2H5Q972</accession>
<evidence type="ECO:0000256" key="4">
    <source>
        <dbReference type="ARBA" id="ARBA00022692"/>
    </source>
</evidence>
<comment type="caution">
    <text evidence="13">The sequence shown here is derived from an EMBL/GenBank/DDBJ whole genome shotgun (WGS) entry which is preliminary data.</text>
</comment>
<proteinExistence type="inferred from homology"/>
<dbReference type="InterPro" id="IPR032675">
    <property type="entry name" value="LRR_dom_sf"/>
</dbReference>
<dbReference type="AlphaFoldDB" id="A0A2H5Q972"/>
<dbReference type="PANTHER" id="PTHR48062">
    <property type="entry name" value="RECEPTOR-LIKE PROTEIN 14"/>
    <property type="match status" value="1"/>
</dbReference>
<evidence type="ECO:0000313" key="14">
    <source>
        <dbReference type="Proteomes" id="UP000236630"/>
    </source>
</evidence>
<keyword evidence="8" id="KW-0472">Membrane</keyword>
<feature type="domain" description="RNase H type-1" evidence="11">
    <location>
        <begin position="314"/>
        <end position="436"/>
    </location>
</feature>
<dbReference type="InterPro" id="IPR036397">
    <property type="entry name" value="RNaseH_sf"/>
</dbReference>
<dbReference type="InterPro" id="IPR044730">
    <property type="entry name" value="RNase_H-like_dom_plant"/>
</dbReference>
<gene>
    <name evidence="13" type="ORF">CUMW_207140</name>
</gene>
<evidence type="ECO:0000256" key="7">
    <source>
        <dbReference type="ARBA" id="ARBA00022989"/>
    </source>
</evidence>
<evidence type="ECO:0000313" key="13">
    <source>
        <dbReference type="EMBL" id="GAY61101.1"/>
    </source>
</evidence>
<name>A0A2H5Q972_CITUN</name>
<dbReference type="Pfam" id="PF00560">
    <property type="entry name" value="LRR_1"/>
    <property type="match status" value="2"/>
</dbReference>
<keyword evidence="5" id="KW-0732">Signal</keyword>
<dbReference type="EMBL" id="BDQV01000257">
    <property type="protein sequence ID" value="GAY61101.1"/>
    <property type="molecule type" value="Genomic_DNA"/>
</dbReference>
<dbReference type="GO" id="GO:0016020">
    <property type="term" value="C:membrane"/>
    <property type="evidence" value="ECO:0007669"/>
    <property type="project" value="UniProtKB-SubCell"/>
</dbReference>
<keyword evidence="4" id="KW-0812">Transmembrane</keyword>
<keyword evidence="9" id="KW-0675">Receptor</keyword>
<dbReference type="Gene3D" id="3.30.420.10">
    <property type="entry name" value="Ribonuclease H-like superfamily/Ribonuclease H"/>
    <property type="match status" value="1"/>
</dbReference>
<keyword evidence="10" id="KW-0325">Glycoprotein</keyword>
<dbReference type="STRING" id="55188.A0A2H5Q972"/>